<protein>
    <submittedName>
        <fullName evidence="6">Putative serine/threonine-protein kinase</fullName>
    </submittedName>
</protein>
<dbReference type="PANTHER" id="PTHR24056:SF425">
    <property type="entry name" value="PROTEIN KINASE DOMAIN-CONTAINING PROTEIN"/>
    <property type="match status" value="1"/>
</dbReference>
<feature type="domain" description="Protein kinase" evidence="5">
    <location>
        <begin position="25"/>
        <end position="350"/>
    </location>
</feature>
<name>A0A438JW90_VITVI</name>
<gene>
    <name evidence="6" type="primary">VvCHDp000108_3</name>
    <name evidence="6" type="ORF">CK203_018111</name>
</gene>
<evidence type="ECO:0000256" key="4">
    <source>
        <dbReference type="SAM" id="MobiDB-lite"/>
    </source>
</evidence>
<dbReference type="Pfam" id="PF00069">
    <property type="entry name" value="Pkinase"/>
    <property type="match status" value="1"/>
</dbReference>
<keyword evidence="2" id="KW-0547">Nucleotide-binding</keyword>
<evidence type="ECO:0000259" key="5">
    <source>
        <dbReference type="PROSITE" id="PS50011"/>
    </source>
</evidence>
<feature type="compositionally biased region" description="Basic and acidic residues" evidence="4">
    <location>
        <begin position="398"/>
        <end position="427"/>
    </location>
</feature>
<feature type="compositionally biased region" description="Polar residues" evidence="4">
    <location>
        <begin position="1"/>
        <end position="12"/>
    </location>
</feature>
<evidence type="ECO:0000313" key="6">
    <source>
        <dbReference type="EMBL" id="RVX13227.1"/>
    </source>
</evidence>
<feature type="compositionally biased region" description="Low complexity" evidence="4">
    <location>
        <begin position="428"/>
        <end position="440"/>
    </location>
</feature>
<dbReference type="GO" id="GO:0005524">
    <property type="term" value="F:ATP binding"/>
    <property type="evidence" value="ECO:0007669"/>
    <property type="project" value="UniProtKB-KW"/>
</dbReference>
<dbReference type="InterPro" id="IPR050108">
    <property type="entry name" value="CDK"/>
</dbReference>
<keyword evidence="6" id="KW-0808">Transferase</keyword>
<feature type="compositionally biased region" description="Basic and acidic residues" evidence="4">
    <location>
        <begin position="40"/>
        <end position="50"/>
    </location>
</feature>
<reference evidence="6 7" key="1">
    <citation type="journal article" date="2018" name="PLoS Genet.">
        <title>Population sequencing reveals clonal diversity and ancestral inbreeding in the grapevine cultivar Chardonnay.</title>
        <authorList>
            <person name="Roach M.J."/>
            <person name="Johnson D.L."/>
            <person name="Bohlmann J."/>
            <person name="van Vuuren H.J."/>
            <person name="Jones S.J."/>
            <person name="Pretorius I.S."/>
            <person name="Schmidt S.A."/>
            <person name="Borneman A.R."/>
        </authorList>
    </citation>
    <scope>NUCLEOTIDE SEQUENCE [LARGE SCALE GENOMIC DNA]</scope>
    <source>
        <strain evidence="7">cv. Chardonnay</strain>
        <tissue evidence="6">Leaf</tissue>
    </source>
</reference>
<dbReference type="InterPro" id="IPR008271">
    <property type="entry name" value="Ser/Thr_kinase_AS"/>
</dbReference>
<dbReference type="PROSITE" id="PS50011">
    <property type="entry name" value="PROTEIN_KINASE_DOM"/>
    <property type="match status" value="1"/>
</dbReference>
<dbReference type="EMBL" id="QGNW01000025">
    <property type="protein sequence ID" value="RVX13227.1"/>
    <property type="molecule type" value="Genomic_DNA"/>
</dbReference>
<feature type="compositionally biased region" description="Basic and acidic residues" evidence="4">
    <location>
        <begin position="510"/>
        <end position="520"/>
    </location>
</feature>
<dbReference type="SMART" id="SM00220">
    <property type="entry name" value="S_TKc"/>
    <property type="match status" value="1"/>
</dbReference>
<dbReference type="PROSITE" id="PS00108">
    <property type="entry name" value="PROTEIN_KINASE_ST"/>
    <property type="match status" value="1"/>
</dbReference>
<evidence type="ECO:0000313" key="7">
    <source>
        <dbReference type="Proteomes" id="UP000288805"/>
    </source>
</evidence>
<dbReference type="Proteomes" id="UP000288805">
    <property type="component" value="Unassembled WGS sequence"/>
</dbReference>
<keyword evidence="3" id="KW-0067">ATP-binding</keyword>
<evidence type="ECO:0000256" key="2">
    <source>
        <dbReference type="ARBA" id="ARBA00022741"/>
    </source>
</evidence>
<dbReference type="Gene3D" id="1.10.510.10">
    <property type="entry name" value="Transferase(Phosphotransferase) domain 1"/>
    <property type="match status" value="1"/>
</dbReference>
<feature type="compositionally biased region" description="Basic residues" evidence="4">
    <location>
        <begin position="377"/>
        <end position="397"/>
    </location>
</feature>
<evidence type="ECO:0000256" key="1">
    <source>
        <dbReference type="ARBA" id="ARBA00006485"/>
    </source>
</evidence>
<dbReference type="FunFam" id="1.10.510.10:FF:000620">
    <property type="entry name" value="Putative serine/threonine-protein kinase"/>
    <property type="match status" value="1"/>
</dbReference>
<comment type="caution">
    <text evidence="6">The sequence shown here is derived from an EMBL/GenBank/DDBJ whole genome shotgun (WGS) entry which is preliminary data.</text>
</comment>
<feature type="compositionally biased region" description="Basic and acidic residues" evidence="4">
    <location>
        <begin position="67"/>
        <end position="86"/>
    </location>
</feature>
<organism evidence="6 7">
    <name type="scientific">Vitis vinifera</name>
    <name type="common">Grape</name>
    <dbReference type="NCBI Taxonomy" id="29760"/>
    <lineage>
        <taxon>Eukaryota</taxon>
        <taxon>Viridiplantae</taxon>
        <taxon>Streptophyta</taxon>
        <taxon>Embryophyta</taxon>
        <taxon>Tracheophyta</taxon>
        <taxon>Spermatophyta</taxon>
        <taxon>Magnoliopsida</taxon>
        <taxon>eudicotyledons</taxon>
        <taxon>Gunneridae</taxon>
        <taxon>Pentapetalae</taxon>
        <taxon>rosids</taxon>
        <taxon>Vitales</taxon>
        <taxon>Vitaceae</taxon>
        <taxon>Viteae</taxon>
        <taxon>Vitis</taxon>
    </lineage>
</organism>
<dbReference type="AlphaFoldDB" id="A0A438JW90"/>
<comment type="similarity">
    <text evidence="1">Belongs to the protein kinase superfamily. CMGC Ser/Thr protein kinase family. CDC2/CDKX subfamily.</text>
</comment>
<sequence length="530" mass="59390">MGSVQAKSSMNSPPRGLEKLKIDNGYVSKAAGRRSTGQRYPDKDSGRVLRPESGSNKVLFVSGDGGGEEKSINKEEKRDDGGSEVSHVKGKEIVDGWPNWLTDNIPKKALAGLVPRSAESFEKLDKAKAPTVMCIKLGTKTLENCCLEEGQSDLARVIACPERLTEPQIKCYMHQLLSGLQHCHERGILHRDIKGSNLLIDKDGRLKIADFGLANHFYPNRKHPLTSRVVTLWYRAPELLLGATDYGVGIDLWSAGCLLAEMFLGRPIMPGRTEVEQIHRIFKLCGTPSEEYWKKLRMPTTFRPPQMYKPSLVEAFRDFPTSSLGLLSTLLALDPSYRGSACSALQNEFFHTWPLACDLTGLPVIYKEDDEATQAREHRKHRRSKMKQHSQTGHRRKDPTAEKPKGDSGSSKEETEKSTERTSHSQESRNSTGSASSSARPTLQEESPTFLLSPVASSRQKMSPRTQDYPNAGNNIKNLPPLPNSKTFATNRSKENNNMYRSNHVHRSASTREFRNLDQRKHLKPYPLKD</sequence>
<proteinExistence type="inferred from homology"/>
<dbReference type="PANTHER" id="PTHR24056">
    <property type="entry name" value="CELL DIVISION PROTEIN KINASE"/>
    <property type="match status" value="1"/>
</dbReference>
<dbReference type="SUPFAM" id="SSF56112">
    <property type="entry name" value="Protein kinase-like (PK-like)"/>
    <property type="match status" value="1"/>
</dbReference>
<feature type="region of interest" description="Disordered" evidence="4">
    <location>
        <begin position="371"/>
        <end position="530"/>
    </location>
</feature>
<keyword evidence="6" id="KW-0418">Kinase</keyword>
<accession>A0A438JW90</accession>
<dbReference type="InterPro" id="IPR000719">
    <property type="entry name" value="Prot_kinase_dom"/>
</dbReference>
<dbReference type="InterPro" id="IPR011009">
    <property type="entry name" value="Kinase-like_dom_sf"/>
</dbReference>
<feature type="compositionally biased region" description="Polar residues" evidence="4">
    <location>
        <begin position="484"/>
        <end position="501"/>
    </location>
</feature>
<evidence type="ECO:0000256" key="3">
    <source>
        <dbReference type="ARBA" id="ARBA00022840"/>
    </source>
</evidence>
<dbReference type="GO" id="GO:0004672">
    <property type="term" value="F:protein kinase activity"/>
    <property type="evidence" value="ECO:0007669"/>
    <property type="project" value="InterPro"/>
</dbReference>
<feature type="region of interest" description="Disordered" evidence="4">
    <location>
        <begin position="1"/>
        <end position="86"/>
    </location>
</feature>
<feature type="compositionally biased region" description="Polar residues" evidence="4">
    <location>
        <begin position="455"/>
        <end position="477"/>
    </location>
</feature>